<evidence type="ECO:0000313" key="3">
    <source>
        <dbReference type="EMBL" id="KAB7503413.1"/>
    </source>
</evidence>
<dbReference type="EMBL" id="SEYY01005215">
    <property type="protein sequence ID" value="KAB7503413.1"/>
    <property type="molecule type" value="Genomic_DNA"/>
</dbReference>
<dbReference type="InterPro" id="IPR001507">
    <property type="entry name" value="ZP_dom"/>
</dbReference>
<protein>
    <recommendedName>
        <fullName evidence="2">ZP domain-containing protein</fullName>
    </recommendedName>
</protein>
<proteinExistence type="predicted"/>
<evidence type="ECO:0000313" key="4">
    <source>
        <dbReference type="Proteomes" id="UP000326759"/>
    </source>
</evidence>
<evidence type="ECO:0000259" key="2">
    <source>
        <dbReference type="PROSITE" id="PS51034"/>
    </source>
</evidence>
<dbReference type="AlphaFoldDB" id="A0A5N5T9U0"/>
<gene>
    <name evidence="3" type="ORF">Anas_05169</name>
</gene>
<comment type="caution">
    <text evidence="3">The sequence shown here is derived from an EMBL/GenBank/DDBJ whole genome shotgun (WGS) entry which is preliminary data.</text>
</comment>
<accession>A0A5N5T9U0</accession>
<feature type="transmembrane region" description="Helical" evidence="1">
    <location>
        <begin position="164"/>
        <end position="185"/>
    </location>
</feature>
<sequence>NLGATFDAFKFPTSDKVQFRAVVTPCIPKCEPVICDVMDFGGQMAQTESYGRRKRSLDALTEYFEQSSMQDIIFVDGNHVDIFAHAKTAGESQIRSGRSRREMEVPEEMLVEQTIKISDKFGFKGEKKSKAKNTSENQNEEYVSEEDMIFTKDVSGVCINTTGLILACSIFLVVQVVLILVWTAIWHRRRNNKLGEPLTHTTTTESLRQLYDSEELASFELRTRPITEDIHKSLPNLHKSLTSFNRSSSRANLWKRSLTRVKTRRRSPIISSSFMTSFEELGSSAGDLQKTRNRQIKTVRQESLYPLEIL</sequence>
<organism evidence="3 4">
    <name type="scientific">Armadillidium nasatum</name>
    <dbReference type="NCBI Taxonomy" id="96803"/>
    <lineage>
        <taxon>Eukaryota</taxon>
        <taxon>Metazoa</taxon>
        <taxon>Ecdysozoa</taxon>
        <taxon>Arthropoda</taxon>
        <taxon>Crustacea</taxon>
        <taxon>Multicrustacea</taxon>
        <taxon>Malacostraca</taxon>
        <taxon>Eumalacostraca</taxon>
        <taxon>Peracarida</taxon>
        <taxon>Isopoda</taxon>
        <taxon>Oniscidea</taxon>
        <taxon>Crinocheta</taxon>
        <taxon>Armadillidiidae</taxon>
        <taxon>Armadillidium</taxon>
    </lineage>
</organism>
<feature type="domain" description="ZP" evidence="2">
    <location>
        <begin position="1"/>
        <end position="42"/>
    </location>
</feature>
<keyword evidence="1" id="KW-0472">Membrane</keyword>
<dbReference type="PROSITE" id="PS51034">
    <property type="entry name" value="ZP_2"/>
    <property type="match status" value="1"/>
</dbReference>
<evidence type="ECO:0000256" key="1">
    <source>
        <dbReference type="SAM" id="Phobius"/>
    </source>
</evidence>
<name>A0A5N5T9U0_9CRUS</name>
<keyword evidence="1" id="KW-0812">Transmembrane</keyword>
<dbReference type="Proteomes" id="UP000326759">
    <property type="component" value="Unassembled WGS sequence"/>
</dbReference>
<dbReference type="OrthoDB" id="5867217at2759"/>
<keyword evidence="4" id="KW-1185">Reference proteome</keyword>
<keyword evidence="1" id="KW-1133">Transmembrane helix</keyword>
<reference evidence="3 4" key="1">
    <citation type="journal article" date="2019" name="PLoS Biol.">
        <title>Sex chromosomes control vertical transmission of feminizing Wolbachia symbionts in an isopod.</title>
        <authorList>
            <person name="Becking T."/>
            <person name="Chebbi M.A."/>
            <person name="Giraud I."/>
            <person name="Moumen B."/>
            <person name="Laverre T."/>
            <person name="Caubet Y."/>
            <person name="Peccoud J."/>
            <person name="Gilbert C."/>
            <person name="Cordaux R."/>
        </authorList>
    </citation>
    <scope>NUCLEOTIDE SEQUENCE [LARGE SCALE GENOMIC DNA]</scope>
    <source>
        <strain evidence="3">ANa2</strain>
        <tissue evidence="3">Whole body excluding digestive tract and cuticle</tissue>
    </source>
</reference>
<feature type="non-terminal residue" evidence="3">
    <location>
        <position position="1"/>
    </location>
</feature>